<dbReference type="AlphaFoldDB" id="A0A8H9MZ57"/>
<evidence type="ECO:0000256" key="1">
    <source>
        <dbReference type="SAM" id="MobiDB-lite"/>
    </source>
</evidence>
<feature type="compositionally biased region" description="Low complexity" evidence="1">
    <location>
        <begin position="18"/>
        <end position="32"/>
    </location>
</feature>
<dbReference type="RefSeq" id="WP_130248822.1">
    <property type="nucleotide sequence ID" value="NZ_CP035784.1"/>
</dbReference>
<feature type="compositionally biased region" description="Polar residues" evidence="1">
    <location>
        <begin position="130"/>
        <end position="141"/>
    </location>
</feature>
<accession>A0A8H9MZ57</accession>
<evidence type="ECO:0000313" key="3">
    <source>
        <dbReference type="EMBL" id="HAS8538949.1"/>
    </source>
</evidence>
<feature type="region of interest" description="Disordered" evidence="1">
    <location>
        <begin position="48"/>
        <end position="160"/>
    </location>
</feature>
<gene>
    <name evidence="3" type="ORF">I7730_04020</name>
</gene>
<dbReference type="InterPro" id="IPR038610">
    <property type="entry name" value="FliK-like_C_sf"/>
</dbReference>
<protein>
    <submittedName>
        <fullName evidence="3">Flagellar hook-length control protein FliK</fullName>
    </submittedName>
</protein>
<proteinExistence type="predicted"/>
<organism evidence="3">
    <name type="scientific">Vibrio vulnificus</name>
    <dbReference type="NCBI Taxonomy" id="672"/>
    <lineage>
        <taxon>Bacteria</taxon>
        <taxon>Pseudomonadati</taxon>
        <taxon>Pseudomonadota</taxon>
        <taxon>Gammaproteobacteria</taxon>
        <taxon>Vibrionales</taxon>
        <taxon>Vibrionaceae</taxon>
        <taxon>Vibrio</taxon>
    </lineage>
</organism>
<name>A0A8H9MZ57_VIBVL</name>
<feature type="compositionally biased region" description="Polar residues" evidence="1">
    <location>
        <begin position="1"/>
        <end position="17"/>
    </location>
</feature>
<feature type="compositionally biased region" description="Low complexity" evidence="1">
    <location>
        <begin position="625"/>
        <end position="640"/>
    </location>
</feature>
<dbReference type="Pfam" id="PF02120">
    <property type="entry name" value="Flg_hook"/>
    <property type="match status" value="1"/>
</dbReference>
<evidence type="ECO:0000259" key="2">
    <source>
        <dbReference type="Pfam" id="PF02120"/>
    </source>
</evidence>
<feature type="domain" description="Flagellar hook-length control protein-like C-terminal" evidence="2">
    <location>
        <begin position="553"/>
        <end position="636"/>
    </location>
</feature>
<keyword evidence="3" id="KW-0969">Cilium</keyword>
<reference evidence="3" key="2">
    <citation type="submission" date="2019-01" db="EMBL/GenBank/DDBJ databases">
        <authorList>
            <consortium name="NCBI Pathogen Detection Project"/>
        </authorList>
    </citation>
    <scope>NUCLEOTIDE SEQUENCE</scope>
    <source>
        <strain evidence="3">BCW_3452</strain>
    </source>
</reference>
<dbReference type="PANTHER" id="PTHR37533">
    <property type="entry name" value="FLAGELLAR HOOK-LENGTH CONTROL PROTEIN"/>
    <property type="match status" value="1"/>
</dbReference>
<sequence>MNVNLQPVSTTAKTTSQSGESLAATATAESTGAKGFLQTLSEVFSSGKTEADGNVTAKASQGTPSEGVKGSNALGDADETSEAKVSPSDSSVDEVLELESEADVSSSQRVAESKSDQDSSAVLGSEDAKSNQSLSRVTTDSDVLKSAPAAAKETATQEDNVKQAVMQEGSKILGQLEQSNAALKETSGKGLPQNTSSELDESATLAAAATSVQPQRGALDDDQALIAAQQGQSLSHYSANLDQQAVSQAQPIDAAHQAQIINAQVAETELPQDWREVMPQTQAGHLANSAALGKDAQPSADMDPQALITSSAMGVKSVKNSAASSSETPQVVSLELLVVIEQKLAAAQPLSAPEQKILEGLKSGQMVADFPPSEWTTRLPVIAATTQAQLTPSEGVSERHAAIDWTSPKSAQPKHQDNAAAKTAGSAALAQAVHTALAQPNTATTASLSADKAAMALPEGMTANTIPTAFNPAASPDVAKSQVQSMQAALAAAGLASVKGSSKQTSTETQGAQPTTSLYSAQTVTGQTRAENVAAQQPPMPLTRELANEQVAEKVQMMMSKNLKQLDIRLDPPELGRMQIRMTMNNDIANVHFTVTNPQARDIIEQTLPRLREMLAQQGMQLADSSVQQQASGQQQRQYSADGQGNGQQSSRFASSNEENLEADVKLDLNVTSKRDGISFYA</sequence>
<dbReference type="PANTHER" id="PTHR37533:SF2">
    <property type="entry name" value="FLAGELLAR HOOK-LENGTH CONTROL PROTEIN"/>
    <property type="match status" value="1"/>
</dbReference>
<feature type="compositionally biased region" description="Acidic residues" evidence="1">
    <location>
        <begin position="91"/>
        <end position="102"/>
    </location>
</feature>
<feature type="region of interest" description="Disordered" evidence="1">
    <location>
        <begin position="1"/>
        <end position="32"/>
    </location>
</feature>
<dbReference type="CDD" id="cd17470">
    <property type="entry name" value="T3SS_Flik_C"/>
    <property type="match status" value="1"/>
</dbReference>
<feature type="compositionally biased region" description="Polar residues" evidence="1">
    <location>
        <begin position="641"/>
        <end position="658"/>
    </location>
</feature>
<feature type="region of interest" description="Disordered" evidence="1">
    <location>
        <begin position="622"/>
        <end position="660"/>
    </location>
</feature>
<dbReference type="InterPro" id="IPR052563">
    <property type="entry name" value="FliK"/>
</dbReference>
<dbReference type="InterPro" id="IPR021136">
    <property type="entry name" value="Flagellar_hook_control-like_C"/>
</dbReference>
<comment type="caution">
    <text evidence="3">The sequence shown here is derived from an EMBL/GenBank/DDBJ whole genome shotgun (WGS) entry which is preliminary data.</text>
</comment>
<dbReference type="Gene3D" id="3.30.750.140">
    <property type="match status" value="1"/>
</dbReference>
<keyword evidence="3" id="KW-0282">Flagellum</keyword>
<reference evidence="3" key="1">
    <citation type="journal article" date="2018" name="Genome Biol.">
        <title>SKESA: strategic k-mer extension for scrupulous assemblies.</title>
        <authorList>
            <person name="Souvorov A."/>
            <person name="Agarwala R."/>
            <person name="Lipman D.J."/>
        </authorList>
    </citation>
    <scope>NUCLEOTIDE SEQUENCE</scope>
    <source>
        <strain evidence="3">BCW_3452</strain>
    </source>
</reference>
<keyword evidence="3" id="KW-0966">Cell projection</keyword>
<dbReference type="Proteomes" id="UP000863257">
    <property type="component" value="Unassembled WGS sequence"/>
</dbReference>
<dbReference type="EMBL" id="DACRBY010000003">
    <property type="protein sequence ID" value="HAS8538949.1"/>
    <property type="molecule type" value="Genomic_DNA"/>
</dbReference>